<dbReference type="GO" id="GO:0022857">
    <property type="term" value="F:transmembrane transporter activity"/>
    <property type="evidence" value="ECO:0007669"/>
    <property type="project" value="InterPro"/>
</dbReference>
<evidence type="ECO:0000259" key="4">
    <source>
        <dbReference type="SMART" id="SM00062"/>
    </source>
</evidence>
<keyword evidence="6" id="KW-1185">Reference proteome</keyword>
<dbReference type="InterPro" id="IPR001638">
    <property type="entry name" value="Solute-binding_3/MltF_N"/>
</dbReference>
<name>A0A563E0F6_9MICO</name>
<dbReference type="SMART" id="SM00062">
    <property type="entry name" value="PBPb"/>
    <property type="match status" value="1"/>
</dbReference>
<dbReference type="EMBL" id="VCQV01000014">
    <property type="protein sequence ID" value="TWP36028.1"/>
    <property type="molecule type" value="Genomic_DNA"/>
</dbReference>
<dbReference type="InterPro" id="IPR007210">
    <property type="entry name" value="ABC_Gly_betaine_transp_sub-bd"/>
</dbReference>
<dbReference type="PANTHER" id="PTHR30024:SF47">
    <property type="entry name" value="TAURINE-BINDING PERIPLASMIC PROTEIN"/>
    <property type="match status" value="1"/>
</dbReference>
<evidence type="ECO:0000256" key="1">
    <source>
        <dbReference type="ARBA" id="ARBA00004418"/>
    </source>
</evidence>
<sequence length="362" mass="38236">MDHRRELDMNHLGNRRLGRVRRALPLGAGLVALTLVAACGSSGGSSKGASGGDTTLRIAYQVIPNGAPIVKHEKWLEKNLKGVKVEWTQFDAAQDVVRAMASGAVDVGLVGSTGVSTAVAKGLGFEVPWIYDIEGDNEALVVKKDKGINSVADLAGKTIATPFGSTTQYSLIAALKDAGVYGKVKVLDMKPPEALAAWTRGDIVGSYIWEPTLAKMKDNGGKVIISSKQLSKKGVVTADLAIVAKSFAKKNPDVVSGWLKQEDRAVKMIKSDPKGAAKIVADEFQITEADASSQMKELVFLTGKEQLGSEYLGPDGKPGALASTLDKTCDFLKSQTLIPSCPAASTFKDAVNGTYLSKVSNN</sequence>
<dbReference type="GO" id="GO:0042597">
    <property type="term" value="C:periplasmic space"/>
    <property type="evidence" value="ECO:0007669"/>
    <property type="project" value="UniProtKB-SubCell"/>
</dbReference>
<evidence type="ECO:0000313" key="5">
    <source>
        <dbReference type="EMBL" id="TWP36028.1"/>
    </source>
</evidence>
<comment type="similarity">
    <text evidence="2">Belongs to the bacterial solute-binding protein SsuA/TauA family.</text>
</comment>
<proteinExistence type="inferred from homology"/>
<comment type="subcellular location">
    <subcellularLocation>
        <location evidence="1">Periplasm</location>
    </subcellularLocation>
</comment>
<keyword evidence="3" id="KW-0732">Signal</keyword>
<reference evidence="5 6" key="1">
    <citation type="submission" date="2019-05" db="EMBL/GenBank/DDBJ databases">
        <authorList>
            <person name="Lee S.D."/>
        </authorList>
    </citation>
    <scope>NUCLEOTIDE SEQUENCE [LARGE SCALE GENOMIC DNA]</scope>
    <source>
        <strain evidence="5 6">C5-26</strain>
    </source>
</reference>
<reference evidence="5 6" key="2">
    <citation type="submission" date="2019-08" db="EMBL/GenBank/DDBJ databases">
        <title>Jejuicoccus antrihumi gen. nov., sp. nov., a new member of the family Dermacoccaceae isolated from a cave.</title>
        <authorList>
            <person name="Schumann P."/>
            <person name="Kim I.S."/>
        </authorList>
    </citation>
    <scope>NUCLEOTIDE SEQUENCE [LARGE SCALE GENOMIC DNA]</scope>
    <source>
        <strain evidence="5 6">C5-26</strain>
    </source>
</reference>
<dbReference type="GO" id="GO:0042918">
    <property type="term" value="P:alkanesulfonate transmembrane transport"/>
    <property type="evidence" value="ECO:0007669"/>
    <property type="project" value="TreeGrafter"/>
</dbReference>
<protein>
    <submittedName>
        <fullName evidence="5">Transporter substrate-binding domain-containing protein</fullName>
    </submittedName>
</protein>
<dbReference type="Pfam" id="PF04069">
    <property type="entry name" value="OpuAC"/>
    <property type="match status" value="1"/>
</dbReference>
<comment type="caution">
    <text evidence="5">The sequence shown here is derived from an EMBL/GenBank/DDBJ whole genome shotgun (WGS) entry which is preliminary data.</text>
</comment>
<dbReference type="Gene3D" id="3.40.190.10">
    <property type="entry name" value="Periplasmic binding protein-like II"/>
    <property type="match status" value="2"/>
</dbReference>
<dbReference type="Proteomes" id="UP000320244">
    <property type="component" value="Unassembled WGS sequence"/>
</dbReference>
<gene>
    <name evidence="5" type="ORF">FGL98_11280</name>
</gene>
<dbReference type="OrthoDB" id="5174711at2"/>
<dbReference type="AlphaFoldDB" id="A0A563E0F6"/>
<dbReference type="GO" id="GO:0043190">
    <property type="term" value="C:ATP-binding cassette (ABC) transporter complex"/>
    <property type="evidence" value="ECO:0007669"/>
    <property type="project" value="InterPro"/>
</dbReference>
<organism evidence="5 6">
    <name type="scientific">Leekyejoonella antrihumi</name>
    <dbReference type="NCBI Taxonomy" id="1660198"/>
    <lineage>
        <taxon>Bacteria</taxon>
        <taxon>Bacillati</taxon>
        <taxon>Actinomycetota</taxon>
        <taxon>Actinomycetes</taxon>
        <taxon>Micrococcales</taxon>
        <taxon>Dermacoccaceae</taxon>
        <taxon>Leekyejoonella</taxon>
    </lineage>
</organism>
<dbReference type="SUPFAM" id="SSF53850">
    <property type="entry name" value="Periplasmic binding protein-like II"/>
    <property type="match status" value="1"/>
</dbReference>
<dbReference type="InterPro" id="IPR010068">
    <property type="entry name" value="Peri-bd_TauA"/>
</dbReference>
<accession>A0A563E0F6</accession>
<dbReference type="CDD" id="cd13560">
    <property type="entry name" value="PBP2_taurine"/>
    <property type="match status" value="1"/>
</dbReference>
<feature type="domain" description="Solute-binding protein family 3/N-terminal" evidence="4">
    <location>
        <begin position="55"/>
        <end position="272"/>
    </location>
</feature>
<evidence type="ECO:0000256" key="2">
    <source>
        <dbReference type="ARBA" id="ARBA00010742"/>
    </source>
</evidence>
<dbReference type="PANTHER" id="PTHR30024">
    <property type="entry name" value="ALIPHATIC SULFONATES-BINDING PROTEIN-RELATED"/>
    <property type="match status" value="1"/>
</dbReference>
<evidence type="ECO:0000256" key="3">
    <source>
        <dbReference type="ARBA" id="ARBA00022729"/>
    </source>
</evidence>
<evidence type="ECO:0000313" key="6">
    <source>
        <dbReference type="Proteomes" id="UP000320244"/>
    </source>
</evidence>